<sequence>MTWRLTIARLPRQSQDVPLKPMLLPLWILRYLLLLCAVHWVQEGLGCYKCFVSNKERVEICDYVFMKQRLDVEICSRIMKKTFLPLDTYVIAMSQKEIVRQAMNGFYDEVKKQYTQGPYPLFRMIAQNFTTRMHWVLAAKRPMECVPPCGVQEKARKFNCLNCEEESCNLPIECPIEDVYVHEFQRVVMNCSTDFPLPVDDITVRWKFYWNDRTRRWSHFTALHKGVELFFLITRMVLEKQGTYACEISTDEDVLIRKYFFINVTSSSLYESMKHMQELFERIVQPTTPKPARVGLRNLFVFRDLLNPKKPLPVAKYILYTAIVSTITVLLVLIVGRNASMHHS</sequence>
<dbReference type="GeneID" id="108696814"/>
<gene>
    <name evidence="3" type="primary">LOC108696814</name>
</gene>
<accession>A0A8J1L7V1</accession>
<dbReference type="AlphaFoldDB" id="A0A8J1L7V1"/>
<dbReference type="RefSeq" id="XP_041425621.1">
    <property type="nucleotide sequence ID" value="XM_041569687.1"/>
</dbReference>
<dbReference type="SUPFAM" id="SSF48726">
    <property type="entry name" value="Immunoglobulin"/>
    <property type="match status" value="1"/>
</dbReference>
<dbReference type="PANTHER" id="PTHR37366">
    <property type="entry name" value="SPERM ACROSOME MEMBRANE-ASSOCIATED PROTEIN 6"/>
    <property type="match status" value="1"/>
</dbReference>
<proteinExistence type="predicted"/>
<dbReference type="GO" id="GO:0007342">
    <property type="term" value="P:fusion of sperm to egg plasma membrane involved in single fertilization"/>
    <property type="evidence" value="ECO:0007669"/>
    <property type="project" value="InterPro"/>
</dbReference>
<keyword evidence="1" id="KW-0812">Transmembrane</keyword>
<feature type="transmembrane region" description="Helical" evidence="1">
    <location>
        <begin position="317"/>
        <end position="336"/>
    </location>
</feature>
<keyword evidence="1" id="KW-1133">Transmembrane helix</keyword>
<dbReference type="PANTHER" id="PTHR37366:SF1">
    <property type="entry name" value="SPERM ACROSOME MEMBRANE-ASSOCIATED PROTEIN 6"/>
    <property type="match status" value="1"/>
</dbReference>
<dbReference type="Proteomes" id="UP000186698">
    <property type="component" value="Chromosome 7L"/>
</dbReference>
<name>A0A8J1L7V1_XENLA</name>
<organism evidence="2 3">
    <name type="scientific">Xenopus laevis</name>
    <name type="common">African clawed frog</name>
    <dbReference type="NCBI Taxonomy" id="8355"/>
    <lineage>
        <taxon>Eukaryota</taxon>
        <taxon>Metazoa</taxon>
        <taxon>Chordata</taxon>
        <taxon>Craniata</taxon>
        <taxon>Vertebrata</taxon>
        <taxon>Euteleostomi</taxon>
        <taxon>Amphibia</taxon>
        <taxon>Batrachia</taxon>
        <taxon>Anura</taxon>
        <taxon>Pipoidea</taxon>
        <taxon>Pipidae</taxon>
        <taxon>Xenopodinae</taxon>
        <taxon>Xenopus</taxon>
        <taxon>Xenopus</taxon>
    </lineage>
</organism>
<keyword evidence="1" id="KW-0472">Membrane</keyword>
<dbReference type="InterPro" id="IPR036179">
    <property type="entry name" value="Ig-like_dom_sf"/>
</dbReference>
<evidence type="ECO:0000256" key="1">
    <source>
        <dbReference type="SAM" id="Phobius"/>
    </source>
</evidence>
<dbReference type="InterPro" id="IPR034549">
    <property type="entry name" value="SPACA6"/>
</dbReference>
<evidence type="ECO:0000313" key="2">
    <source>
        <dbReference type="Proteomes" id="UP000186698"/>
    </source>
</evidence>
<reference evidence="3" key="1">
    <citation type="submission" date="2025-08" db="UniProtKB">
        <authorList>
            <consortium name="RefSeq"/>
        </authorList>
    </citation>
    <scope>IDENTIFICATION</scope>
    <source>
        <strain evidence="3">J_2021</strain>
        <tissue evidence="3">Erythrocytes</tissue>
    </source>
</reference>
<protein>
    <submittedName>
        <fullName evidence="3">Sperm acrosome membrane-associated protein 6 isoform X2</fullName>
    </submittedName>
</protein>
<evidence type="ECO:0000313" key="3">
    <source>
        <dbReference type="RefSeq" id="XP_041425621.1"/>
    </source>
</evidence>
<dbReference type="CTD" id="108696814"/>
<keyword evidence="2" id="KW-1185">Reference proteome</keyword>